<dbReference type="InterPro" id="IPR011009">
    <property type="entry name" value="Kinase-like_dom_sf"/>
</dbReference>
<dbReference type="PANTHER" id="PTHR27003">
    <property type="entry name" value="OS07G0166700 PROTEIN"/>
    <property type="match status" value="1"/>
</dbReference>
<dbReference type="InterPro" id="IPR001245">
    <property type="entry name" value="Ser-Thr/Tyr_kinase_cat_dom"/>
</dbReference>
<dbReference type="Gramene" id="mRNA:HanXRQr2_Chr09g0400371">
    <property type="protein sequence ID" value="CDS:HanXRQr2_Chr09g0400371.1"/>
    <property type="gene ID" value="HanXRQr2_Chr09g0400371"/>
</dbReference>
<feature type="domain" description="Protein kinase" evidence="1">
    <location>
        <begin position="1"/>
        <end position="103"/>
    </location>
</feature>
<evidence type="ECO:0000313" key="2">
    <source>
        <dbReference type="EMBL" id="KAF5791932.1"/>
    </source>
</evidence>
<dbReference type="PANTHER" id="PTHR27003:SF440">
    <property type="entry name" value="GPCR KINASE, MITOGEN-ACTIVATED PROTEIN (MAP) KINASE KINASE KINASE 7-RELATED"/>
    <property type="match status" value="1"/>
</dbReference>
<keyword evidence="2" id="KW-0808">Transferase</keyword>
<dbReference type="Pfam" id="PF07714">
    <property type="entry name" value="PK_Tyr_Ser-Thr"/>
    <property type="match status" value="1"/>
</dbReference>
<keyword evidence="4" id="KW-1185">Reference proteome</keyword>
<dbReference type="Gene3D" id="1.10.510.10">
    <property type="entry name" value="Transferase(Phosphotransferase) domain 1"/>
    <property type="match status" value="1"/>
</dbReference>
<gene>
    <name evidence="3" type="ORF">HannXRQ_Chr02g0059951</name>
    <name evidence="2" type="ORF">HanXRQr2_Chr09g0400371</name>
</gene>
<reference evidence="2" key="3">
    <citation type="submission" date="2020-06" db="EMBL/GenBank/DDBJ databases">
        <title>Helianthus annuus Genome sequencing and assembly Release 2.</title>
        <authorList>
            <person name="Gouzy J."/>
            <person name="Langlade N."/>
            <person name="Munos S."/>
        </authorList>
    </citation>
    <scope>NUCLEOTIDE SEQUENCE</scope>
    <source>
        <tissue evidence="2">Leaves</tissue>
    </source>
</reference>
<reference evidence="3" key="2">
    <citation type="submission" date="2017-02" db="EMBL/GenBank/DDBJ databases">
        <title>Sunflower complete genome.</title>
        <authorList>
            <person name="Langlade N."/>
            <person name="Munos S."/>
        </authorList>
    </citation>
    <scope>NUCLEOTIDE SEQUENCE [LARGE SCALE GENOMIC DNA]</scope>
    <source>
        <tissue evidence="3">Leaves</tissue>
    </source>
</reference>
<dbReference type="SUPFAM" id="SSF56112">
    <property type="entry name" value="Protein kinase-like (PK-like)"/>
    <property type="match status" value="1"/>
</dbReference>
<dbReference type="OMA" id="WREGATI"/>
<name>A0A251VKZ5_HELAN</name>
<evidence type="ECO:0000313" key="4">
    <source>
        <dbReference type="Proteomes" id="UP000215914"/>
    </source>
</evidence>
<dbReference type="EMBL" id="CM007891">
    <property type="protein sequence ID" value="OTG35736.1"/>
    <property type="molecule type" value="Genomic_DNA"/>
</dbReference>
<dbReference type="Proteomes" id="UP000215914">
    <property type="component" value="Chromosome 2"/>
</dbReference>
<dbReference type="InterPro" id="IPR000719">
    <property type="entry name" value="Prot_kinase_dom"/>
</dbReference>
<protein>
    <recommendedName>
        <fullName evidence="1">Protein kinase domain-containing protein</fullName>
    </recommendedName>
</protein>
<accession>A0A251VKZ5</accession>
<reference evidence="2 4" key="1">
    <citation type="journal article" date="2017" name="Nature">
        <title>The sunflower genome provides insights into oil metabolism, flowering and Asterid evolution.</title>
        <authorList>
            <person name="Badouin H."/>
            <person name="Gouzy J."/>
            <person name="Grassa C.J."/>
            <person name="Murat F."/>
            <person name="Staton S.E."/>
            <person name="Cottret L."/>
            <person name="Lelandais-Briere C."/>
            <person name="Owens G.L."/>
            <person name="Carrere S."/>
            <person name="Mayjonade B."/>
            <person name="Legrand L."/>
            <person name="Gill N."/>
            <person name="Kane N.C."/>
            <person name="Bowers J.E."/>
            <person name="Hubner S."/>
            <person name="Bellec A."/>
            <person name="Berard A."/>
            <person name="Berges H."/>
            <person name="Blanchet N."/>
            <person name="Boniface M.C."/>
            <person name="Brunel D."/>
            <person name="Catrice O."/>
            <person name="Chaidir N."/>
            <person name="Claudel C."/>
            <person name="Donnadieu C."/>
            <person name="Faraut T."/>
            <person name="Fievet G."/>
            <person name="Helmstetter N."/>
            <person name="King M."/>
            <person name="Knapp S.J."/>
            <person name="Lai Z."/>
            <person name="Le Paslier M.C."/>
            <person name="Lippi Y."/>
            <person name="Lorenzon L."/>
            <person name="Mandel J.R."/>
            <person name="Marage G."/>
            <person name="Marchand G."/>
            <person name="Marquand E."/>
            <person name="Bret-Mestries E."/>
            <person name="Morien E."/>
            <person name="Nambeesan S."/>
            <person name="Nguyen T."/>
            <person name="Pegot-Espagnet P."/>
            <person name="Pouilly N."/>
            <person name="Raftis F."/>
            <person name="Sallet E."/>
            <person name="Schiex T."/>
            <person name="Thomas J."/>
            <person name="Vandecasteele C."/>
            <person name="Vares D."/>
            <person name="Vear F."/>
            <person name="Vautrin S."/>
            <person name="Crespi M."/>
            <person name="Mangin B."/>
            <person name="Burke J.M."/>
            <person name="Salse J."/>
            <person name="Munos S."/>
            <person name="Vincourt P."/>
            <person name="Rieseberg L.H."/>
            <person name="Langlade N.B."/>
        </authorList>
    </citation>
    <scope>NUCLEOTIDE SEQUENCE [LARGE SCALE GENOMIC DNA]</scope>
    <source>
        <strain evidence="4">cv. SF193</strain>
        <tissue evidence="2">Leaves</tissue>
    </source>
</reference>
<dbReference type="GO" id="GO:0005524">
    <property type="term" value="F:ATP binding"/>
    <property type="evidence" value="ECO:0007669"/>
    <property type="project" value="InterPro"/>
</dbReference>
<evidence type="ECO:0000313" key="3">
    <source>
        <dbReference type="EMBL" id="OTG35736.1"/>
    </source>
</evidence>
<dbReference type="AlphaFoldDB" id="A0A251VKZ5"/>
<dbReference type="GO" id="GO:0004714">
    <property type="term" value="F:transmembrane receptor protein tyrosine kinase activity"/>
    <property type="evidence" value="ECO:0007669"/>
    <property type="project" value="InterPro"/>
</dbReference>
<dbReference type="PROSITE" id="PS50011">
    <property type="entry name" value="PROTEIN_KINASE_DOM"/>
    <property type="match status" value="1"/>
</dbReference>
<dbReference type="EMBL" id="MNCJ02000324">
    <property type="protein sequence ID" value="KAF5791932.1"/>
    <property type="molecule type" value="Genomic_DNA"/>
</dbReference>
<organism evidence="3 4">
    <name type="scientific">Helianthus annuus</name>
    <name type="common">Common sunflower</name>
    <dbReference type="NCBI Taxonomy" id="4232"/>
    <lineage>
        <taxon>Eukaryota</taxon>
        <taxon>Viridiplantae</taxon>
        <taxon>Streptophyta</taxon>
        <taxon>Embryophyta</taxon>
        <taxon>Tracheophyta</taxon>
        <taxon>Spermatophyta</taxon>
        <taxon>Magnoliopsida</taxon>
        <taxon>eudicotyledons</taxon>
        <taxon>Gunneridae</taxon>
        <taxon>Pentapetalae</taxon>
        <taxon>asterids</taxon>
        <taxon>campanulids</taxon>
        <taxon>Asterales</taxon>
        <taxon>Asteraceae</taxon>
        <taxon>Asteroideae</taxon>
        <taxon>Heliantheae alliance</taxon>
        <taxon>Heliantheae</taxon>
        <taxon>Helianthus</taxon>
    </lineage>
</organism>
<sequence length="103" mass="11930">MHPNGASQEYHDAYLNGLEVHNILLHQNWVVKVSDFGLSKLRPRDQTQNHVSTVVKGSIWYLDPQYYRSQQLTKKSDVYSFGVILLEVLCARPVIHSRLPKKK</sequence>
<dbReference type="InterPro" id="IPR045272">
    <property type="entry name" value="ANXUR1/2-like"/>
</dbReference>
<evidence type="ECO:0000259" key="1">
    <source>
        <dbReference type="PROSITE" id="PS50011"/>
    </source>
</evidence>
<proteinExistence type="predicted"/>
<dbReference type="InParanoid" id="A0A251VKZ5"/>